<comment type="caution">
    <text evidence="1">The sequence shown here is derived from an EMBL/GenBank/DDBJ whole genome shotgun (WGS) entry which is preliminary data.</text>
</comment>
<proteinExistence type="predicted"/>
<accession>A0A2N9VZU2</accession>
<dbReference type="Proteomes" id="UP000232163">
    <property type="component" value="Unassembled WGS sequence"/>
</dbReference>
<organism evidence="1 2">
    <name type="scientific">Phyllobacterium zundukense</name>
    <dbReference type="NCBI Taxonomy" id="1867719"/>
    <lineage>
        <taxon>Bacteria</taxon>
        <taxon>Pseudomonadati</taxon>
        <taxon>Pseudomonadota</taxon>
        <taxon>Alphaproteobacteria</taxon>
        <taxon>Hyphomicrobiales</taxon>
        <taxon>Phyllobacteriaceae</taxon>
        <taxon>Phyllobacterium</taxon>
    </lineage>
</organism>
<keyword evidence="2" id="KW-1185">Reference proteome</keyword>
<dbReference type="KEGG" id="pht:BLM14_21775"/>
<reference evidence="2" key="1">
    <citation type="journal article" date="2017" name="Int J Environ Stud">
        <title>Does the Miocene-Pliocene relict legume Oxytropis triphylla form nitrogen-fixing nodules with a combination of bacterial strains?</title>
        <authorList>
            <person name="Safronova V."/>
            <person name="Belimov A."/>
            <person name="Sazanova A."/>
            <person name="Kuznetsova I."/>
            <person name="Popova J."/>
            <person name="Andronov E."/>
            <person name="Verkhozina A."/>
            <person name="Tikhonovich I."/>
        </authorList>
    </citation>
    <scope>NUCLEOTIDE SEQUENCE [LARGE SCALE GENOMIC DNA]</scope>
    <source>
        <strain evidence="2">Tri-38</strain>
    </source>
</reference>
<gene>
    <name evidence="1" type="ORF">B5P45_10135</name>
</gene>
<name>A0A2N9VZU2_9HYPH</name>
<dbReference type="AlphaFoldDB" id="A0A2N9VZU2"/>
<protein>
    <submittedName>
        <fullName evidence="1">Uncharacterized protein</fullName>
    </submittedName>
</protein>
<dbReference type="EMBL" id="MZMT01000025">
    <property type="protein sequence ID" value="PIO45010.1"/>
    <property type="molecule type" value="Genomic_DNA"/>
</dbReference>
<evidence type="ECO:0000313" key="2">
    <source>
        <dbReference type="Proteomes" id="UP000232163"/>
    </source>
</evidence>
<sequence>MGTSARAKPDVEAYLGEMGIGSGLVPIIFSTKKLRDLTSEEMRDFSIVTDFGNSNDLTSAVRSQMT</sequence>
<evidence type="ECO:0000313" key="1">
    <source>
        <dbReference type="EMBL" id="PIO45010.1"/>
    </source>
</evidence>